<dbReference type="EMBL" id="JAVIJC010000002">
    <property type="protein sequence ID" value="MDX8490470.1"/>
    <property type="molecule type" value="Genomic_DNA"/>
</dbReference>
<sequence length="59" mass="6079">MTTTHLVAASDAPFLSEAPFSSEALDSGDPNAFTSTKAGAFACNRDLHPLGQGQIGVTR</sequence>
<comment type="caution">
    <text evidence="1">The sequence shown here is derived from an EMBL/GenBank/DDBJ whole genome shotgun (WGS) entry which is preliminary data.</text>
</comment>
<evidence type="ECO:0000313" key="1">
    <source>
        <dbReference type="EMBL" id="MDX8490470.1"/>
    </source>
</evidence>
<keyword evidence="2" id="KW-1185">Reference proteome</keyword>
<organism evidence="1 2">
    <name type="scientific">Mesorhizobium captivum</name>
    <dbReference type="NCBI Taxonomy" id="3072319"/>
    <lineage>
        <taxon>Bacteria</taxon>
        <taxon>Pseudomonadati</taxon>
        <taxon>Pseudomonadota</taxon>
        <taxon>Alphaproteobacteria</taxon>
        <taxon>Hyphomicrobiales</taxon>
        <taxon>Phyllobacteriaceae</taxon>
        <taxon>Mesorhizobium</taxon>
    </lineage>
</organism>
<evidence type="ECO:0000313" key="2">
    <source>
        <dbReference type="Proteomes" id="UP001271249"/>
    </source>
</evidence>
<protein>
    <submittedName>
        <fullName evidence="1">Uncharacterized protein</fullName>
    </submittedName>
</protein>
<dbReference type="RefSeq" id="WP_320224606.1">
    <property type="nucleotide sequence ID" value="NZ_JAVIJB010000003.1"/>
</dbReference>
<name>A0ABU4YU27_9HYPH</name>
<reference evidence="1 2" key="1">
    <citation type="submission" date="2023-08" db="EMBL/GenBank/DDBJ databases">
        <title>Implementing the SeqCode for naming new Mesorhizobium species isolated from Vachellia karroo root nodules.</title>
        <authorList>
            <person name="Van Lill M."/>
        </authorList>
    </citation>
    <scope>NUCLEOTIDE SEQUENCE [LARGE SCALE GENOMIC DNA]</scope>
    <source>
        <strain evidence="1 2">VK22B</strain>
    </source>
</reference>
<accession>A0ABU4YU27</accession>
<dbReference type="Proteomes" id="UP001271249">
    <property type="component" value="Unassembled WGS sequence"/>
</dbReference>
<gene>
    <name evidence="1" type="ORF">RFN29_02660</name>
</gene>
<proteinExistence type="predicted"/>